<dbReference type="EMBL" id="JAGTJR010000002">
    <property type="protein sequence ID" value="KAH7063192.1"/>
    <property type="molecule type" value="Genomic_DNA"/>
</dbReference>
<accession>A0ABQ8GRS3</accession>
<gene>
    <name evidence="2" type="ORF">B0J12DRAFT_758378</name>
</gene>
<organism evidence="2 3">
    <name type="scientific">Macrophomina phaseolina</name>
    <dbReference type="NCBI Taxonomy" id="35725"/>
    <lineage>
        <taxon>Eukaryota</taxon>
        <taxon>Fungi</taxon>
        <taxon>Dikarya</taxon>
        <taxon>Ascomycota</taxon>
        <taxon>Pezizomycotina</taxon>
        <taxon>Dothideomycetes</taxon>
        <taxon>Dothideomycetes incertae sedis</taxon>
        <taxon>Botryosphaeriales</taxon>
        <taxon>Botryosphaeriaceae</taxon>
        <taxon>Macrophomina</taxon>
    </lineage>
</organism>
<name>A0ABQ8GRS3_9PEZI</name>
<comment type="caution">
    <text evidence="2">The sequence shown here is derived from an EMBL/GenBank/DDBJ whole genome shotgun (WGS) entry which is preliminary data.</text>
</comment>
<sequence>MSSPTKRKRLGNDSPRSGPMKEDTPQLEDNIDPRLLMQGDFQPEEEVERDEQREEAHSGALSMGESRILRSLATLQRYVEANLTTLSRRAVTIDYNAHIRNANAEIFRCRRSDHARLLPLLSLHTFEPLHGFPQTFRDVAALTHQQMAAMLDDVDRTVDARNDWDIPAHFRLAIGLPVDYQMV</sequence>
<evidence type="ECO:0000313" key="3">
    <source>
        <dbReference type="Proteomes" id="UP000774617"/>
    </source>
</evidence>
<keyword evidence="3" id="KW-1185">Reference proteome</keyword>
<evidence type="ECO:0000256" key="1">
    <source>
        <dbReference type="SAM" id="MobiDB-lite"/>
    </source>
</evidence>
<proteinExistence type="predicted"/>
<feature type="region of interest" description="Disordered" evidence="1">
    <location>
        <begin position="1"/>
        <end position="61"/>
    </location>
</feature>
<evidence type="ECO:0000313" key="2">
    <source>
        <dbReference type="EMBL" id="KAH7063192.1"/>
    </source>
</evidence>
<protein>
    <submittedName>
        <fullName evidence="2">Uncharacterized protein</fullName>
    </submittedName>
</protein>
<dbReference type="Proteomes" id="UP000774617">
    <property type="component" value="Unassembled WGS sequence"/>
</dbReference>
<reference evidence="2 3" key="1">
    <citation type="journal article" date="2021" name="Nat. Commun.">
        <title>Genetic determinants of endophytism in the Arabidopsis root mycobiome.</title>
        <authorList>
            <person name="Mesny F."/>
            <person name="Miyauchi S."/>
            <person name="Thiergart T."/>
            <person name="Pickel B."/>
            <person name="Atanasova L."/>
            <person name="Karlsson M."/>
            <person name="Huettel B."/>
            <person name="Barry K.W."/>
            <person name="Haridas S."/>
            <person name="Chen C."/>
            <person name="Bauer D."/>
            <person name="Andreopoulos W."/>
            <person name="Pangilinan J."/>
            <person name="LaButti K."/>
            <person name="Riley R."/>
            <person name="Lipzen A."/>
            <person name="Clum A."/>
            <person name="Drula E."/>
            <person name="Henrissat B."/>
            <person name="Kohler A."/>
            <person name="Grigoriev I.V."/>
            <person name="Martin F.M."/>
            <person name="Hacquard S."/>
        </authorList>
    </citation>
    <scope>NUCLEOTIDE SEQUENCE [LARGE SCALE GENOMIC DNA]</scope>
    <source>
        <strain evidence="2 3">MPI-SDFR-AT-0080</strain>
    </source>
</reference>